<gene>
    <name evidence="2" type="ORF">Vafri_7021</name>
</gene>
<proteinExistence type="predicted"/>
<name>A0A8J4EWK7_9CHLO</name>
<feature type="chain" id="PRO_5035249402" evidence="1">
    <location>
        <begin position="30"/>
        <end position="401"/>
    </location>
</feature>
<feature type="signal peptide" evidence="1">
    <location>
        <begin position="1"/>
        <end position="29"/>
    </location>
</feature>
<dbReference type="SUPFAM" id="SSF53448">
    <property type="entry name" value="Nucleotide-diphospho-sugar transferases"/>
    <property type="match status" value="1"/>
</dbReference>
<accession>A0A8J4EWK7</accession>
<dbReference type="EMBL" id="BNCO01000010">
    <property type="protein sequence ID" value="GIL50947.1"/>
    <property type="molecule type" value="Genomic_DNA"/>
</dbReference>
<organism evidence="2 3">
    <name type="scientific">Volvox africanus</name>
    <dbReference type="NCBI Taxonomy" id="51714"/>
    <lineage>
        <taxon>Eukaryota</taxon>
        <taxon>Viridiplantae</taxon>
        <taxon>Chlorophyta</taxon>
        <taxon>core chlorophytes</taxon>
        <taxon>Chlorophyceae</taxon>
        <taxon>CS clade</taxon>
        <taxon>Chlamydomonadales</taxon>
        <taxon>Volvocaceae</taxon>
        <taxon>Volvox</taxon>
    </lineage>
</organism>
<dbReference type="Proteomes" id="UP000747399">
    <property type="component" value="Unassembled WGS sequence"/>
</dbReference>
<reference evidence="2" key="1">
    <citation type="journal article" date="2021" name="Proc. Natl. Acad. Sci. U.S.A.">
        <title>Three genomes in the algal genus Volvox reveal the fate of a haploid sex-determining region after a transition to homothallism.</title>
        <authorList>
            <person name="Yamamoto K."/>
            <person name="Hamaji T."/>
            <person name="Kawai-Toyooka H."/>
            <person name="Matsuzaki R."/>
            <person name="Takahashi F."/>
            <person name="Nishimura Y."/>
            <person name="Kawachi M."/>
            <person name="Noguchi H."/>
            <person name="Minakuchi Y."/>
            <person name="Umen J.G."/>
            <person name="Toyoda A."/>
            <person name="Nozaki H."/>
        </authorList>
    </citation>
    <scope>NUCLEOTIDE SEQUENCE</scope>
    <source>
        <strain evidence="2">NIES-3780</strain>
    </source>
</reference>
<evidence type="ECO:0000256" key="1">
    <source>
        <dbReference type="SAM" id="SignalP"/>
    </source>
</evidence>
<dbReference type="AlphaFoldDB" id="A0A8J4EWK7"/>
<protein>
    <submittedName>
        <fullName evidence="2">Uncharacterized protein</fullName>
    </submittedName>
</protein>
<dbReference type="Gene3D" id="3.90.550.10">
    <property type="entry name" value="Spore Coat Polysaccharide Biosynthesis Protein SpsA, Chain A"/>
    <property type="match status" value="1"/>
</dbReference>
<sequence>MCTWKLSARLSGVKVCGLILVILALHGTADVMESPNNRNAYVDFVLNPNSSASVLQGFKKRSTTAVVYICFNRTALIEPALESVLRSEDLHKFDFIISQDGGSAAPLNPKVPNNTNYVYIHHKENLNTGIQDFFVKQLAFEVLGYESLIVIEEDVVIHPQAIQMLKFMLDMSIDDLEIGLVSIIDVDNSFFIDMGRYNSSVHRVAITEGHLWMYGIHATRYRAVREHLLEYTGIIRHEDFESLHKDTVAARIRAMHKRKGIPLNIALSQDGNLIFSLRLEGFDRRLNTVARFYRPLGYWGVHFRDDKESFFGRFGTEMFGGRVQLPPKETTCEDMVDMAETCRARLDELFMRHLGRHPDEKARNFAVSRLLGGNMNGVVLTSCVTRTAKRRTPECREMYWV</sequence>
<keyword evidence="3" id="KW-1185">Reference proteome</keyword>
<dbReference type="InterPro" id="IPR029044">
    <property type="entry name" value="Nucleotide-diphossugar_trans"/>
</dbReference>
<evidence type="ECO:0000313" key="2">
    <source>
        <dbReference type="EMBL" id="GIL50947.1"/>
    </source>
</evidence>
<comment type="caution">
    <text evidence="2">The sequence shown here is derived from an EMBL/GenBank/DDBJ whole genome shotgun (WGS) entry which is preliminary data.</text>
</comment>
<keyword evidence="1" id="KW-0732">Signal</keyword>
<evidence type="ECO:0000313" key="3">
    <source>
        <dbReference type="Proteomes" id="UP000747399"/>
    </source>
</evidence>